<name>A0ABQ9XHE0_9EUKA</name>
<dbReference type="SUPFAM" id="SSF52833">
    <property type="entry name" value="Thioredoxin-like"/>
    <property type="match status" value="1"/>
</dbReference>
<dbReference type="EMBL" id="JARBJD010000112">
    <property type="protein sequence ID" value="KAK2951863.1"/>
    <property type="molecule type" value="Genomic_DNA"/>
</dbReference>
<sequence length="272" mass="31296">MIGCVVFCSIVLCHEHNFLLELPEVTSEVYISHKCKREPCILLFVNSSTPEVEETITLLRTIGTKEYEPPLSFHIANCTRYPSLCSLYRLNQTPAVQLHIQSRWFDYPNALTQQGLEQWIDYMQLPLIDWVDNMAQFFVGQDNFSCSLLFITNQDNFEGVVMYSELAMYFRPSVRCFGKLVPTGSDIFEMDLGTQTNSTFPADRKSRYILYVKEANCGIEYTGDTSLENLSEWIKKTQREAVNSPLCSSTYLRKKKDSQAKVDISGDKYDEL</sequence>
<keyword evidence="2" id="KW-1185">Reference proteome</keyword>
<evidence type="ECO:0000313" key="2">
    <source>
        <dbReference type="Proteomes" id="UP001281761"/>
    </source>
</evidence>
<accession>A0ABQ9XHE0</accession>
<comment type="caution">
    <text evidence="1">The sequence shown here is derived from an EMBL/GenBank/DDBJ whole genome shotgun (WGS) entry which is preliminary data.</text>
</comment>
<proteinExistence type="predicted"/>
<organism evidence="1 2">
    <name type="scientific">Blattamonas nauphoetae</name>
    <dbReference type="NCBI Taxonomy" id="2049346"/>
    <lineage>
        <taxon>Eukaryota</taxon>
        <taxon>Metamonada</taxon>
        <taxon>Preaxostyla</taxon>
        <taxon>Oxymonadida</taxon>
        <taxon>Blattamonas</taxon>
    </lineage>
</organism>
<protein>
    <recommendedName>
        <fullName evidence="3">Thioredoxin domain-containing protein</fullName>
    </recommendedName>
</protein>
<gene>
    <name evidence="1" type="ORF">BLNAU_13233</name>
</gene>
<dbReference type="InterPro" id="IPR036249">
    <property type="entry name" value="Thioredoxin-like_sf"/>
</dbReference>
<evidence type="ECO:0008006" key="3">
    <source>
        <dbReference type="Google" id="ProtNLM"/>
    </source>
</evidence>
<dbReference type="Proteomes" id="UP001281761">
    <property type="component" value="Unassembled WGS sequence"/>
</dbReference>
<evidence type="ECO:0000313" key="1">
    <source>
        <dbReference type="EMBL" id="KAK2951863.1"/>
    </source>
</evidence>
<reference evidence="1 2" key="1">
    <citation type="journal article" date="2022" name="bioRxiv">
        <title>Genomics of Preaxostyla Flagellates Illuminates Evolutionary Transitions and the Path Towards Mitochondrial Loss.</title>
        <authorList>
            <person name="Novak L.V.F."/>
            <person name="Treitli S.C."/>
            <person name="Pyrih J."/>
            <person name="Halakuc P."/>
            <person name="Pipaliya S.V."/>
            <person name="Vacek V."/>
            <person name="Brzon O."/>
            <person name="Soukal P."/>
            <person name="Eme L."/>
            <person name="Dacks J.B."/>
            <person name="Karnkowska A."/>
            <person name="Elias M."/>
            <person name="Hampl V."/>
        </authorList>
    </citation>
    <scope>NUCLEOTIDE SEQUENCE [LARGE SCALE GENOMIC DNA]</scope>
    <source>
        <strain evidence="1">NAU3</strain>
        <tissue evidence="1">Gut</tissue>
    </source>
</reference>